<proteinExistence type="predicted"/>
<dbReference type="AlphaFoldDB" id="A0A228IWN3"/>
<dbReference type="InterPro" id="IPR011335">
    <property type="entry name" value="Restrct_endonuc-II-like"/>
</dbReference>
<dbReference type="Gene3D" id="3.40.91.10">
    <property type="match status" value="1"/>
</dbReference>
<comment type="caution">
    <text evidence="2">The sequence shown here is derived from an EMBL/GenBank/DDBJ whole genome shotgun (WGS) entry which is preliminary data.</text>
</comment>
<name>A0A228IWN3_9BURK</name>
<dbReference type="OrthoDB" id="8578387at2"/>
<keyword evidence="2" id="KW-0378">Hydrolase</keyword>
<evidence type="ECO:0000256" key="1">
    <source>
        <dbReference type="SAM" id="MobiDB-lite"/>
    </source>
</evidence>
<dbReference type="Proteomes" id="UP000214600">
    <property type="component" value="Unassembled WGS sequence"/>
</dbReference>
<gene>
    <name evidence="2" type="ORF">CFB84_18155</name>
</gene>
<accession>A0A228IWN3</accession>
<dbReference type="EMBL" id="NKFA01000006">
    <property type="protein sequence ID" value="OXI46698.1"/>
    <property type="molecule type" value="Genomic_DNA"/>
</dbReference>
<dbReference type="GO" id="GO:0004519">
    <property type="term" value="F:endonuclease activity"/>
    <property type="evidence" value="ECO:0007669"/>
    <property type="project" value="UniProtKB-KW"/>
</dbReference>
<evidence type="ECO:0000313" key="2">
    <source>
        <dbReference type="EMBL" id="OXI46698.1"/>
    </source>
</evidence>
<reference evidence="3" key="1">
    <citation type="submission" date="2017-06" db="EMBL/GenBank/DDBJ databases">
        <authorList>
            <person name="LiPuma J."/>
            <person name="Spilker T."/>
        </authorList>
    </citation>
    <scope>NUCLEOTIDE SEQUENCE [LARGE SCALE GENOMIC DNA]</scope>
    <source>
        <strain evidence="3">AU17325</strain>
    </source>
</reference>
<dbReference type="InterPro" id="IPR012415">
    <property type="entry name" value="Restrct_endonuc_II_Cfr10I"/>
</dbReference>
<sequence>MHCTFEEFMPGSESDPEPDRTYDEYFRQFRGNALQAGRLLFGNDFNVEDPALAKVEGDVFELLEAGAFWNAAAAWNRFMDSGKWDSTAFNCPEGAISTPMRKVAIVKLPRGYDATQLFEPNARKSIEAFEHGLELREMSLGLSSPDIVGVRLPHPIPPELNRFLKPVDNLNTQNLELLEGAHRLLEGRIEGVGFLFAIAVKRTTRSDRLYQPLFEANILKYLIEFVLRGAAFRFYVHLNSFEGADVEGAYRAASLMSLIRGGTPTRAVDVLYRAVRPRDSAQSILTDLPLFLI</sequence>
<dbReference type="SUPFAM" id="SSF52980">
    <property type="entry name" value="Restriction endonuclease-like"/>
    <property type="match status" value="1"/>
</dbReference>
<dbReference type="RefSeq" id="WP_089451468.1">
    <property type="nucleotide sequence ID" value="NZ_NKFA01000006.1"/>
</dbReference>
<keyword evidence="2" id="KW-0255">Endonuclease</keyword>
<feature type="region of interest" description="Disordered" evidence="1">
    <location>
        <begin position="1"/>
        <end position="20"/>
    </location>
</feature>
<organism evidence="2 3">
    <name type="scientific">Burkholderia aenigmatica</name>
    <dbReference type="NCBI Taxonomy" id="2015348"/>
    <lineage>
        <taxon>Bacteria</taxon>
        <taxon>Pseudomonadati</taxon>
        <taxon>Pseudomonadota</taxon>
        <taxon>Betaproteobacteria</taxon>
        <taxon>Burkholderiales</taxon>
        <taxon>Burkholderiaceae</taxon>
        <taxon>Burkholderia</taxon>
        <taxon>Burkholderia cepacia complex</taxon>
    </lineage>
</organism>
<protein>
    <submittedName>
        <fullName evidence="2">Restriction endonuclease</fullName>
    </submittedName>
</protein>
<reference evidence="2 3" key="2">
    <citation type="submission" date="2017-08" db="EMBL/GenBank/DDBJ databases">
        <title>WGS of novel Burkholderia cepaca complex species.</title>
        <authorList>
            <person name="Lipuma J."/>
            <person name="Spilker T."/>
        </authorList>
    </citation>
    <scope>NUCLEOTIDE SEQUENCE [LARGE SCALE GENOMIC DNA]</scope>
    <source>
        <strain evidence="2 3">AU17325</strain>
    </source>
</reference>
<keyword evidence="2" id="KW-0540">Nuclease</keyword>
<dbReference type="Pfam" id="PF07832">
    <property type="entry name" value="Bse634I"/>
    <property type="match status" value="1"/>
</dbReference>
<evidence type="ECO:0000313" key="3">
    <source>
        <dbReference type="Proteomes" id="UP000214600"/>
    </source>
</evidence>